<keyword evidence="3" id="KW-1185">Reference proteome</keyword>
<evidence type="ECO:0000313" key="2">
    <source>
        <dbReference type="EMBL" id="GGL83789.1"/>
    </source>
</evidence>
<comment type="caution">
    <text evidence="2">The sequence shown here is derived from an EMBL/GenBank/DDBJ whole genome shotgun (WGS) entry which is preliminary data.</text>
</comment>
<feature type="region of interest" description="Disordered" evidence="1">
    <location>
        <begin position="30"/>
        <end position="56"/>
    </location>
</feature>
<proteinExistence type="predicted"/>
<accession>A0ABQ2GAS6</accession>
<reference evidence="3" key="1">
    <citation type="journal article" date="2019" name="Int. J. Syst. Evol. Microbiol.">
        <title>The Global Catalogue of Microorganisms (GCM) 10K type strain sequencing project: providing services to taxonomists for standard genome sequencing and annotation.</title>
        <authorList>
            <consortium name="The Broad Institute Genomics Platform"/>
            <consortium name="The Broad Institute Genome Sequencing Center for Infectious Disease"/>
            <person name="Wu L."/>
            <person name="Ma J."/>
        </authorList>
    </citation>
    <scope>NUCLEOTIDE SEQUENCE [LARGE SCALE GENOMIC DNA]</scope>
    <source>
        <strain evidence="3">CGMCC 4.5581</strain>
    </source>
</reference>
<dbReference type="EMBL" id="BMMI01000012">
    <property type="protein sequence ID" value="GGL83789.1"/>
    <property type="molecule type" value="Genomic_DNA"/>
</dbReference>
<evidence type="ECO:0000256" key="1">
    <source>
        <dbReference type="SAM" id="MobiDB-lite"/>
    </source>
</evidence>
<gene>
    <name evidence="2" type="ORF">GCM10011589_45170</name>
</gene>
<dbReference type="Proteomes" id="UP000648663">
    <property type="component" value="Unassembled WGS sequence"/>
</dbReference>
<name>A0ABQ2GAS6_9ACTN</name>
<evidence type="ECO:0000313" key="3">
    <source>
        <dbReference type="Proteomes" id="UP000648663"/>
    </source>
</evidence>
<organism evidence="2 3">
    <name type="scientific">Modestobacter marinus</name>
    <dbReference type="NCBI Taxonomy" id="477641"/>
    <lineage>
        <taxon>Bacteria</taxon>
        <taxon>Bacillati</taxon>
        <taxon>Actinomycetota</taxon>
        <taxon>Actinomycetes</taxon>
        <taxon>Geodermatophilales</taxon>
        <taxon>Geodermatophilaceae</taxon>
        <taxon>Modestobacter</taxon>
    </lineage>
</organism>
<protein>
    <submittedName>
        <fullName evidence="2">Uncharacterized protein</fullName>
    </submittedName>
</protein>
<sequence>MVKNGAVEGMDFPQVARAVTVDPPSRYMSAWARDPRSLPEPPFGDRGSDCRSTRIPTQGRLRVVGPLARTQ</sequence>